<dbReference type="Proteomes" id="UP000887572">
    <property type="component" value="Unplaced"/>
</dbReference>
<dbReference type="AlphaFoldDB" id="A0A914H660"/>
<reference evidence="2" key="1">
    <citation type="submission" date="2022-11" db="UniProtKB">
        <authorList>
            <consortium name="WormBaseParasite"/>
        </authorList>
    </citation>
    <scope>IDENTIFICATION</scope>
</reference>
<proteinExistence type="predicted"/>
<dbReference type="SUPFAM" id="SSF48403">
    <property type="entry name" value="Ankyrin repeat"/>
    <property type="match status" value="1"/>
</dbReference>
<name>A0A914H660_GLORO</name>
<dbReference type="InterPro" id="IPR036770">
    <property type="entry name" value="Ankyrin_rpt-contain_sf"/>
</dbReference>
<keyword evidence="1" id="KW-1185">Reference proteome</keyword>
<dbReference type="Gene3D" id="1.25.40.20">
    <property type="entry name" value="Ankyrin repeat-containing domain"/>
    <property type="match status" value="1"/>
</dbReference>
<evidence type="ECO:0000313" key="2">
    <source>
        <dbReference type="WBParaSite" id="Gr19_v10_g14360.t1"/>
    </source>
</evidence>
<sequence length="176" mass="20427">MLSLFASNAANWTPMPPCGCGCKYYRAVKMEWHAHPMSVFITDTEDTVHHAVAVFFVCGKCDKENRWGYYGRSRRMFAGATVLINVSYERVEAVFRNMREKNDLMDANGQDWARAFFIVLSQNLRRHWKRKLYMIKFFLDNGQQQNIDAAGNTALDEAVENGHWEIMELLALHIIK</sequence>
<evidence type="ECO:0000313" key="1">
    <source>
        <dbReference type="Proteomes" id="UP000887572"/>
    </source>
</evidence>
<accession>A0A914H660</accession>
<dbReference type="WBParaSite" id="Gr19_v10_g14360.t1">
    <property type="protein sequence ID" value="Gr19_v10_g14360.t1"/>
    <property type="gene ID" value="Gr19_v10_g14360"/>
</dbReference>
<organism evidence="1 2">
    <name type="scientific">Globodera rostochiensis</name>
    <name type="common">Golden nematode worm</name>
    <name type="synonym">Heterodera rostochiensis</name>
    <dbReference type="NCBI Taxonomy" id="31243"/>
    <lineage>
        <taxon>Eukaryota</taxon>
        <taxon>Metazoa</taxon>
        <taxon>Ecdysozoa</taxon>
        <taxon>Nematoda</taxon>
        <taxon>Chromadorea</taxon>
        <taxon>Rhabditida</taxon>
        <taxon>Tylenchina</taxon>
        <taxon>Tylenchomorpha</taxon>
        <taxon>Tylenchoidea</taxon>
        <taxon>Heteroderidae</taxon>
        <taxon>Heteroderinae</taxon>
        <taxon>Globodera</taxon>
    </lineage>
</organism>
<protein>
    <submittedName>
        <fullName evidence="2">Uncharacterized protein</fullName>
    </submittedName>
</protein>